<gene>
    <name evidence="3" type="ORF">COLO4_00976</name>
</gene>
<reference evidence="4" key="1">
    <citation type="submission" date="2013-09" db="EMBL/GenBank/DDBJ databases">
        <title>Corchorus olitorius genome sequencing.</title>
        <authorList>
            <person name="Alam M."/>
            <person name="Haque M.S."/>
            <person name="Islam M.S."/>
            <person name="Emdad E.M."/>
            <person name="Islam M.M."/>
            <person name="Ahmed B."/>
            <person name="Halim A."/>
            <person name="Hossen Q.M.M."/>
            <person name="Hossain M.Z."/>
            <person name="Ahmed R."/>
            <person name="Khan M.M."/>
            <person name="Islam R."/>
            <person name="Rashid M.M."/>
            <person name="Khan S.A."/>
            <person name="Rahman M.S."/>
            <person name="Alam M."/>
            <person name="Yahiya A.S."/>
            <person name="Khan M.S."/>
            <person name="Azam M.S."/>
            <person name="Haque T."/>
            <person name="Lashkar M.Z.H."/>
            <person name="Akhand A.I."/>
            <person name="Morshed G."/>
            <person name="Roy S."/>
            <person name="Uddin K.S."/>
            <person name="Rabeya T."/>
            <person name="Hossain A.S."/>
            <person name="Chowdhury A."/>
            <person name="Snigdha A.R."/>
            <person name="Mortoza M.S."/>
            <person name="Matin S.A."/>
            <person name="Hoque S.M.E."/>
            <person name="Islam M.K."/>
            <person name="Roy D.K."/>
            <person name="Haider R."/>
            <person name="Moosa M.M."/>
            <person name="Elias S.M."/>
            <person name="Hasan A.M."/>
            <person name="Jahan S."/>
            <person name="Shafiuddin M."/>
            <person name="Mahmood N."/>
            <person name="Shommy N.S."/>
        </authorList>
    </citation>
    <scope>NUCLEOTIDE SEQUENCE [LARGE SCALE GENOMIC DNA]</scope>
    <source>
        <strain evidence="4">cv. O-4</strain>
    </source>
</reference>
<evidence type="ECO:0000313" key="4">
    <source>
        <dbReference type="Proteomes" id="UP000187203"/>
    </source>
</evidence>
<dbReference type="EMBL" id="AWUE01003309">
    <property type="protein sequence ID" value="OMP13774.1"/>
    <property type="molecule type" value="Genomic_DNA"/>
</dbReference>
<accession>A0A1R3L349</accession>
<dbReference type="Pfam" id="PF13715">
    <property type="entry name" value="CarbopepD_reg_2"/>
    <property type="match status" value="1"/>
</dbReference>
<protein>
    <recommendedName>
        <fullName evidence="2">TonB-dependent receptor plug domain-containing protein</fullName>
    </recommendedName>
</protein>
<dbReference type="Pfam" id="PF07715">
    <property type="entry name" value="Plug"/>
    <property type="match status" value="1"/>
</dbReference>
<organism evidence="3 4">
    <name type="scientific">Corchorus olitorius</name>
    <dbReference type="NCBI Taxonomy" id="93759"/>
    <lineage>
        <taxon>Eukaryota</taxon>
        <taxon>Viridiplantae</taxon>
        <taxon>Streptophyta</taxon>
        <taxon>Embryophyta</taxon>
        <taxon>Tracheophyta</taxon>
        <taxon>Spermatophyta</taxon>
        <taxon>Magnoliopsida</taxon>
        <taxon>eudicotyledons</taxon>
        <taxon>Gunneridae</taxon>
        <taxon>Pentapetalae</taxon>
        <taxon>rosids</taxon>
        <taxon>malvids</taxon>
        <taxon>Malvales</taxon>
        <taxon>Malvaceae</taxon>
        <taxon>Grewioideae</taxon>
        <taxon>Apeibeae</taxon>
        <taxon>Corchorus</taxon>
    </lineage>
</organism>
<dbReference type="Gene3D" id="2.170.130.10">
    <property type="entry name" value="TonB-dependent receptor, plug domain"/>
    <property type="match status" value="1"/>
</dbReference>
<dbReference type="PANTHER" id="PTHR30069">
    <property type="entry name" value="TONB-DEPENDENT OUTER MEMBRANE RECEPTOR"/>
    <property type="match status" value="1"/>
</dbReference>
<dbReference type="InterPro" id="IPR012910">
    <property type="entry name" value="Plug_dom"/>
</dbReference>
<dbReference type="InterPro" id="IPR039426">
    <property type="entry name" value="TonB-dep_rcpt-like"/>
</dbReference>
<dbReference type="NCBIfam" id="TIGR04057">
    <property type="entry name" value="SusC_RagA_signa"/>
    <property type="match status" value="1"/>
</dbReference>
<dbReference type="InterPro" id="IPR023997">
    <property type="entry name" value="TonB-dep_OMP_SusC/RagA_CS"/>
</dbReference>
<sequence length="347" mass="36781">MAVAATLTQFSCTSPSTRSVMEGTLVCKTSASCGRVVTPFRDDKGTGIPGISVAIKGTNLGTTTDSEGKFRLNLTRSNPTLIISGVGFARQEIAISNQTSIDVTLQEDTQTLTEAVVVGFGMKQETRKLSYAAQEVKGRDLERANTANLVNALQGKVAGVQIDQGSGGPMSSSRIRIRGNASLSPNTQPLFVVDGVLIRPGTTGADSWGAAQDFGNIMKNFNADNVESMTVLKGSAASALYGSEALNGVVVITTKQGRQQKGLGVSFNHTTSLETAYRFVDVQNEYGAGISPNFTTGTDGVEQVNSNSASWPYSFGPKLDGRMVRDLDGRMIPWVANNPLDFFQTAE</sequence>
<evidence type="ECO:0000259" key="2">
    <source>
        <dbReference type="Pfam" id="PF07715"/>
    </source>
</evidence>
<evidence type="ECO:0000313" key="3">
    <source>
        <dbReference type="EMBL" id="OMP13774.1"/>
    </source>
</evidence>
<evidence type="ECO:0000256" key="1">
    <source>
        <dbReference type="ARBA" id="ARBA00022729"/>
    </source>
</evidence>
<dbReference type="Gene3D" id="2.60.40.1120">
    <property type="entry name" value="Carboxypeptidase-like, regulatory domain"/>
    <property type="match status" value="1"/>
</dbReference>
<feature type="domain" description="TonB-dependent receptor plug" evidence="2">
    <location>
        <begin position="127"/>
        <end position="249"/>
    </location>
</feature>
<dbReference type="PROSITE" id="PS52016">
    <property type="entry name" value="TONB_DEPENDENT_REC_3"/>
    <property type="match status" value="1"/>
</dbReference>
<keyword evidence="1" id="KW-0732">Signal</keyword>
<dbReference type="SUPFAM" id="SSF49464">
    <property type="entry name" value="Carboxypeptidase regulatory domain-like"/>
    <property type="match status" value="1"/>
</dbReference>
<proteinExistence type="predicted"/>
<dbReference type="InterPro" id="IPR037066">
    <property type="entry name" value="Plug_dom_sf"/>
</dbReference>
<dbReference type="GO" id="GO:0015344">
    <property type="term" value="F:siderophore uptake transmembrane transporter activity"/>
    <property type="evidence" value="ECO:0007669"/>
    <property type="project" value="TreeGrafter"/>
</dbReference>
<dbReference type="SUPFAM" id="SSF56935">
    <property type="entry name" value="Porins"/>
    <property type="match status" value="1"/>
</dbReference>
<dbReference type="OrthoDB" id="449370at2759"/>
<dbReference type="Proteomes" id="UP000187203">
    <property type="component" value="Unassembled WGS sequence"/>
</dbReference>
<name>A0A1R3L349_9ROSI</name>
<dbReference type="InterPro" id="IPR008969">
    <property type="entry name" value="CarboxyPept-like_regulatory"/>
</dbReference>
<dbReference type="PANTHER" id="PTHR30069:SF29">
    <property type="entry name" value="HEMOGLOBIN AND HEMOGLOBIN-HAPTOGLOBIN-BINDING PROTEIN 1-RELATED"/>
    <property type="match status" value="1"/>
</dbReference>
<dbReference type="AlphaFoldDB" id="A0A1R3L349"/>
<dbReference type="GO" id="GO:0044718">
    <property type="term" value="P:siderophore transmembrane transport"/>
    <property type="evidence" value="ECO:0007669"/>
    <property type="project" value="TreeGrafter"/>
</dbReference>
<comment type="caution">
    <text evidence="3">The sequence shown here is derived from an EMBL/GenBank/DDBJ whole genome shotgun (WGS) entry which is preliminary data.</text>
</comment>
<keyword evidence="4" id="KW-1185">Reference proteome</keyword>